<organism evidence="2 3">
    <name type="scientific">Aminipila butyrica</name>
    <dbReference type="NCBI Taxonomy" id="433296"/>
    <lineage>
        <taxon>Bacteria</taxon>
        <taxon>Bacillati</taxon>
        <taxon>Bacillota</taxon>
        <taxon>Clostridia</taxon>
        <taxon>Peptostreptococcales</taxon>
        <taxon>Anaerovoracaceae</taxon>
        <taxon>Aminipila</taxon>
    </lineage>
</organism>
<dbReference type="GO" id="GO:0008137">
    <property type="term" value="F:NADH dehydrogenase (ubiquinone) activity"/>
    <property type="evidence" value="ECO:0007669"/>
    <property type="project" value="InterPro"/>
</dbReference>
<dbReference type="InterPro" id="IPR037232">
    <property type="entry name" value="NADH_quin_OxRdtase_su_C/D-like"/>
</dbReference>
<dbReference type="EMBL" id="CP048649">
    <property type="protein sequence ID" value="QIB69221.1"/>
    <property type="molecule type" value="Genomic_DNA"/>
</dbReference>
<evidence type="ECO:0000313" key="2">
    <source>
        <dbReference type="EMBL" id="QIB69221.1"/>
    </source>
</evidence>
<dbReference type="KEGG" id="abut:Ami103574_07740"/>
<gene>
    <name evidence="2" type="ORF">Ami103574_07740</name>
</gene>
<feature type="domain" description="NADH:ubiquinone oxidoreductase 30kDa subunit" evidence="1">
    <location>
        <begin position="8"/>
        <end position="91"/>
    </location>
</feature>
<protein>
    <submittedName>
        <fullName evidence="2">Ech hydrogenase subunit D</fullName>
    </submittedName>
</protein>
<dbReference type="SUPFAM" id="SSF143243">
    <property type="entry name" value="Nqo5-like"/>
    <property type="match status" value="1"/>
</dbReference>
<dbReference type="AlphaFoldDB" id="A0A858BT94"/>
<evidence type="ECO:0000259" key="1">
    <source>
        <dbReference type="Pfam" id="PF00329"/>
    </source>
</evidence>
<sequence length="117" mass="13601">MEEQKIIKIPAEALLAEASNMKGQGYRLAAISCTNKNGIELSYTFEKNYDFINLRINMDYETELESISCLYPFAFLYENEIVELHGAKINNIAVDFKDKLYRISTETPFKEKKKEEE</sequence>
<proteinExistence type="predicted"/>
<dbReference type="RefSeq" id="WP_163066287.1">
    <property type="nucleotide sequence ID" value="NZ_CP048649.1"/>
</dbReference>
<keyword evidence="3" id="KW-1185">Reference proteome</keyword>
<dbReference type="Pfam" id="PF00329">
    <property type="entry name" value="Complex1_30kDa"/>
    <property type="match status" value="1"/>
</dbReference>
<accession>A0A858BT94</accession>
<evidence type="ECO:0000313" key="3">
    <source>
        <dbReference type="Proteomes" id="UP000466848"/>
    </source>
</evidence>
<dbReference type="Proteomes" id="UP000466848">
    <property type="component" value="Chromosome"/>
</dbReference>
<dbReference type="InterPro" id="IPR001268">
    <property type="entry name" value="NADH_UbQ_OxRdtase_30kDa_su"/>
</dbReference>
<reference evidence="2 3" key="1">
    <citation type="submission" date="2020-02" db="EMBL/GenBank/DDBJ databases">
        <authorList>
            <person name="Kim Y.B."/>
            <person name="Roh S.W."/>
        </authorList>
    </citation>
    <scope>NUCLEOTIDE SEQUENCE [LARGE SCALE GENOMIC DNA]</scope>
    <source>
        <strain evidence="2 3">DSM 103574</strain>
    </source>
</reference>
<name>A0A858BT94_9FIRM</name>
<dbReference type="Gene3D" id="3.30.460.80">
    <property type="entry name" value="NADH:ubiquinone oxidoreductase, 30kDa subunit"/>
    <property type="match status" value="1"/>
</dbReference>